<evidence type="ECO:0000313" key="1">
    <source>
        <dbReference type="EMBL" id="OQP65921.1"/>
    </source>
</evidence>
<protein>
    <recommendedName>
        <fullName evidence="3">DUF4440 domain-containing protein</fullName>
    </recommendedName>
</protein>
<comment type="caution">
    <text evidence="1">The sequence shown here is derived from an EMBL/GenBank/DDBJ whole genome shotgun (WGS) entry which is preliminary data.</text>
</comment>
<dbReference type="STRING" id="1703345.A3860_15125"/>
<accession>A0A1V9G5K4</accession>
<proteinExistence type="predicted"/>
<dbReference type="AlphaFoldDB" id="A0A1V9G5K4"/>
<gene>
    <name evidence="1" type="ORF">A3860_15125</name>
</gene>
<evidence type="ECO:0000313" key="2">
    <source>
        <dbReference type="Proteomes" id="UP000192796"/>
    </source>
</evidence>
<name>A0A1V9G5K4_9BACT</name>
<dbReference type="EMBL" id="LVYD01000013">
    <property type="protein sequence ID" value="OQP65921.1"/>
    <property type="molecule type" value="Genomic_DNA"/>
</dbReference>
<evidence type="ECO:0008006" key="3">
    <source>
        <dbReference type="Google" id="ProtNLM"/>
    </source>
</evidence>
<sequence length="261" mass="29467">MACCWLLAAAQRDEVAQAERAFAQMAADSGTKKAFLHFLADSSFIFYKGDSYAAMPYWKSVPERTTLLLWKPVYTGVASSGEIGFSTGPFEQRLQPAGPIGESGNYNSIWAKNKQGQWKVVIDISVSYKPSLFQQQWEQPVNGKLIPVTGKCDWQKTELDFIDQHKQKGNRAFLQYVTNNTWFNVQDRQPWHSVKEIEAGLAQIPAGLQFSIMGGGIAASGDLFYVYGLVTHNGNKENYLRVWGYQPDGWKLLLQVLKWPR</sequence>
<dbReference type="Gene3D" id="3.10.450.50">
    <property type="match status" value="1"/>
</dbReference>
<dbReference type="Proteomes" id="UP000192796">
    <property type="component" value="Unassembled WGS sequence"/>
</dbReference>
<keyword evidence="2" id="KW-1185">Reference proteome</keyword>
<reference evidence="1 2" key="1">
    <citation type="submission" date="2016-03" db="EMBL/GenBank/DDBJ databases">
        <title>Niastella vici sp. nov., isolated from farmland soil.</title>
        <authorList>
            <person name="Chen L."/>
            <person name="Wang D."/>
            <person name="Yang S."/>
            <person name="Wang G."/>
        </authorList>
    </citation>
    <scope>NUCLEOTIDE SEQUENCE [LARGE SCALE GENOMIC DNA]</scope>
    <source>
        <strain evidence="1 2">DJ57</strain>
    </source>
</reference>
<organism evidence="1 2">
    <name type="scientific">Niastella vici</name>
    <dbReference type="NCBI Taxonomy" id="1703345"/>
    <lineage>
        <taxon>Bacteria</taxon>
        <taxon>Pseudomonadati</taxon>
        <taxon>Bacteroidota</taxon>
        <taxon>Chitinophagia</taxon>
        <taxon>Chitinophagales</taxon>
        <taxon>Chitinophagaceae</taxon>
        <taxon>Niastella</taxon>
    </lineage>
</organism>